<reference evidence="2" key="1">
    <citation type="submission" date="2019-08" db="EMBL/GenBank/DDBJ databases">
        <authorList>
            <person name="Kucharzyk K."/>
            <person name="Murdoch R.W."/>
            <person name="Higgins S."/>
            <person name="Loffler F."/>
        </authorList>
    </citation>
    <scope>NUCLEOTIDE SEQUENCE</scope>
</reference>
<dbReference type="PANTHER" id="PTHR38030:SF2">
    <property type="entry name" value="PROTOPORPHYRINOGEN IX DEHYDROGENASE [QUINONE]"/>
    <property type="match status" value="1"/>
</dbReference>
<dbReference type="InterPro" id="IPR008254">
    <property type="entry name" value="Flavodoxin/NO_synth"/>
</dbReference>
<dbReference type="InterPro" id="IPR029039">
    <property type="entry name" value="Flavoprotein-like_sf"/>
</dbReference>
<evidence type="ECO:0000313" key="2">
    <source>
        <dbReference type="EMBL" id="MPM01171.1"/>
    </source>
</evidence>
<dbReference type="EMBL" id="VSSQ01000778">
    <property type="protein sequence ID" value="MPM01171.1"/>
    <property type="molecule type" value="Genomic_DNA"/>
</dbReference>
<dbReference type="PANTHER" id="PTHR38030">
    <property type="entry name" value="PROTOPORPHYRINOGEN IX DEHYDROGENASE [MENAQUINONE]"/>
    <property type="match status" value="1"/>
</dbReference>
<gene>
    <name evidence="2" type="ORF">SDC9_47409</name>
</gene>
<sequence>MKSVIIYCSAYKNHTEKIAKVFAMEINAELINLKESKDIIIDNYDLIGFGSGVYKERMASQLFSCVESLSLKGKSTFVFSTSGVGKKFYNKKLIRLLELKGAKCKGSFACKGSFISKDFSDNKIFEFMSKFAQGHPNYKDLSEAERFIKKIVSI</sequence>
<protein>
    <recommendedName>
        <fullName evidence="1">Flavodoxin-like domain-containing protein</fullName>
    </recommendedName>
</protein>
<dbReference type="GO" id="GO:0006783">
    <property type="term" value="P:heme biosynthetic process"/>
    <property type="evidence" value="ECO:0007669"/>
    <property type="project" value="TreeGrafter"/>
</dbReference>
<dbReference type="InterPro" id="IPR052200">
    <property type="entry name" value="Protoporphyrinogen_IX_DH"/>
</dbReference>
<dbReference type="SUPFAM" id="SSF52218">
    <property type="entry name" value="Flavoproteins"/>
    <property type="match status" value="1"/>
</dbReference>
<comment type="caution">
    <text evidence="2">The sequence shown here is derived from an EMBL/GenBank/DDBJ whole genome shotgun (WGS) entry which is preliminary data.</text>
</comment>
<accession>A0A644WCG1</accession>
<feature type="domain" description="Flavodoxin-like" evidence="1">
    <location>
        <begin position="5"/>
        <end position="147"/>
    </location>
</feature>
<proteinExistence type="predicted"/>
<dbReference type="GO" id="GO:0010181">
    <property type="term" value="F:FMN binding"/>
    <property type="evidence" value="ECO:0007669"/>
    <property type="project" value="InterPro"/>
</dbReference>
<dbReference type="AlphaFoldDB" id="A0A644WCG1"/>
<evidence type="ECO:0000259" key="1">
    <source>
        <dbReference type="Pfam" id="PF12641"/>
    </source>
</evidence>
<organism evidence="2">
    <name type="scientific">bioreactor metagenome</name>
    <dbReference type="NCBI Taxonomy" id="1076179"/>
    <lineage>
        <taxon>unclassified sequences</taxon>
        <taxon>metagenomes</taxon>
        <taxon>ecological metagenomes</taxon>
    </lineage>
</organism>
<dbReference type="Pfam" id="PF12641">
    <property type="entry name" value="Flavodoxin_3"/>
    <property type="match status" value="1"/>
</dbReference>
<name>A0A644WCG1_9ZZZZ</name>
<dbReference type="GO" id="GO:0070819">
    <property type="term" value="F:menaquinone-dependent protoporphyrinogen oxidase activity"/>
    <property type="evidence" value="ECO:0007669"/>
    <property type="project" value="TreeGrafter"/>
</dbReference>
<dbReference type="Gene3D" id="3.40.50.360">
    <property type="match status" value="1"/>
</dbReference>